<organism evidence="3 4">
    <name type="scientific">Streptomyces chattanoogensis</name>
    <dbReference type="NCBI Taxonomy" id="66876"/>
    <lineage>
        <taxon>Bacteria</taxon>
        <taxon>Bacillati</taxon>
        <taxon>Actinomycetota</taxon>
        <taxon>Actinomycetes</taxon>
        <taxon>Kitasatosporales</taxon>
        <taxon>Streptomycetaceae</taxon>
        <taxon>Streptomyces</taxon>
    </lineage>
</organism>
<dbReference type="PANTHER" id="PTHR42305:SF1">
    <property type="entry name" value="MEMBRANE PROTEIN RV1733C-RELATED"/>
    <property type="match status" value="1"/>
</dbReference>
<keyword evidence="2" id="KW-0812">Transmembrane</keyword>
<keyword evidence="4" id="KW-1185">Reference proteome</keyword>
<feature type="region of interest" description="Disordered" evidence="1">
    <location>
        <begin position="1"/>
        <end position="23"/>
    </location>
</feature>
<dbReference type="PATRIC" id="fig|66876.3.peg.2748"/>
<proteinExistence type="predicted"/>
<dbReference type="EMBL" id="LGKG01000101">
    <property type="protein sequence ID" value="KPC64337.1"/>
    <property type="molecule type" value="Genomic_DNA"/>
</dbReference>
<name>A0A0N0XYT2_9ACTN</name>
<feature type="compositionally biased region" description="Basic and acidic residues" evidence="1">
    <location>
        <begin position="101"/>
        <end position="119"/>
    </location>
</feature>
<gene>
    <name evidence="3" type="ORF">ADL29_12515</name>
</gene>
<feature type="transmembrane region" description="Helical" evidence="2">
    <location>
        <begin position="44"/>
        <end position="64"/>
    </location>
</feature>
<evidence type="ECO:0000256" key="1">
    <source>
        <dbReference type="SAM" id="MobiDB-lite"/>
    </source>
</evidence>
<comment type="caution">
    <text evidence="3">The sequence shown here is derived from an EMBL/GenBank/DDBJ whole genome shotgun (WGS) entry which is preliminary data.</text>
</comment>
<evidence type="ECO:0008006" key="5">
    <source>
        <dbReference type="Google" id="ProtNLM"/>
    </source>
</evidence>
<evidence type="ECO:0000256" key="2">
    <source>
        <dbReference type="SAM" id="Phobius"/>
    </source>
</evidence>
<keyword evidence="2" id="KW-1133">Transmembrane helix</keyword>
<dbReference type="Proteomes" id="UP000037982">
    <property type="component" value="Unassembled WGS sequence"/>
</dbReference>
<dbReference type="AlphaFoldDB" id="A0A0N0XYT2"/>
<protein>
    <recommendedName>
        <fullName evidence="5">Proline rich protein membrane protein</fullName>
    </recommendedName>
</protein>
<dbReference type="InterPro" id="IPR039708">
    <property type="entry name" value="MT1774/Rv1733c-like"/>
</dbReference>
<evidence type="ECO:0000313" key="3">
    <source>
        <dbReference type="EMBL" id="KPC64337.1"/>
    </source>
</evidence>
<dbReference type="RefSeq" id="WP_053923733.1">
    <property type="nucleotide sequence ID" value="NZ_LGKG01000101.1"/>
</dbReference>
<feature type="region of interest" description="Disordered" evidence="1">
    <location>
        <begin position="95"/>
        <end position="120"/>
    </location>
</feature>
<sequence length="212" mass="22353">MSSRGSGCSGTGRPNPGGSCPPGRERPCTGANSLCRPCDRIEPWVSALLLLVLVVGLPAASLSAGSAMYSSQMRVVHTQSAQRHQVTASLIKDAPGGTRATRADDRQKAQVRWTEKDGTQRTGTVRVASGMHAGATTWIWVDGSGAVKGAPMPLQSAVAMGWLTGGTTAVGVATLACAARGGMHLLLDRRRYAQWDAEWVLVEPLWSARFRG</sequence>
<reference evidence="4" key="1">
    <citation type="submission" date="2015-07" db="EMBL/GenBank/DDBJ databases">
        <authorList>
            <person name="Ju K.-S."/>
            <person name="Doroghazi J.R."/>
            <person name="Metcalf W.W."/>
        </authorList>
    </citation>
    <scope>NUCLEOTIDE SEQUENCE [LARGE SCALE GENOMIC DNA]</scope>
    <source>
        <strain evidence="4">NRRL ISP-5002</strain>
    </source>
</reference>
<dbReference type="PANTHER" id="PTHR42305">
    <property type="entry name" value="MEMBRANE PROTEIN RV1733C-RELATED"/>
    <property type="match status" value="1"/>
</dbReference>
<keyword evidence="2" id="KW-0472">Membrane</keyword>
<evidence type="ECO:0000313" key="4">
    <source>
        <dbReference type="Proteomes" id="UP000037982"/>
    </source>
</evidence>
<accession>A0A0N0XYT2</accession>